<dbReference type="RefSeq" id="WP_378053284.1">
    <property type="nucleotide sequence ID" value="NZ_JBHMDN010000073.1"/>
</dbReference>
<dbReference type="SUPFAM" id="SSF54593">
    <property type="entry name" value="Glyoxalase/Bleomycin resistance protein/Dihydroxybiphenyl dioxygenase"/>
    <property type="match status" value="1"/>
</dbReference>
<dbReference type="PANTHER" id="PTHR39175">
    <property type="entry name" value="FAMILY PROTEIN, PUTATIVE (AFU_ORTHOLOGUE AFUA_3G15060)-RELATED"/>
    <property type="match status" value="1"/>
</dbReference>
<dbReference type="Proteomes" id="UP001596378">
    <property type="component" value="Unassembled WGS sequence"/>
</dbReference>
<evidence type="ECO:0000313" key="3">
    <source>
        <dbReference type="Proteomes" id="UP001596378"/>
    </source>
</evidence>
<protein>
    <submittedName>
        <fullName evidence="2">VOC family protein</fullName>
    </submittedName>
</protein>
<feature type="domain" description="VOC" evidence="1">
    <location>
        <begin position="7"/>
        <end position="123"/>
    </location>
</feature>
<dbReference type="InterPro" id="IPR004360">
    <property type="entry name" value="Glyas_Fos-R_dOase_dom"/>
</dbReference>
<keyword evidence="3" id="KW-1185">Reference proteome</keyword>
<dbReference type="Pfam" id="PF00903">
    <property type="entry name" value="Glyoxalase"/>
    <property type="match status" value="1"/>
</dbReference>
<gene>
    <name evidence="2" type="ORF">ACFQMJ_19735</name>
</gene>
<reference evidence="3" key="1">
    <citation type="journal article" date="2019" name="Int. J. Syst. Evol. Microbiol.">
        <title>The Global Catalogue of Microorganisms (GCM) 10K type strain sequencing project: providing services to taxonomists for standard genome sequencing and annotation.</title>
        <authorList>
            <consortium name="The Broad Institute Genomics Platform"/>
            <consortium name="The Broad Institute Genome Sequencing Center for Infectious Disease"/>
            <person name="Wu L."/>
            <person name="Ma J."/>
        </authorList>
    </citation>
    <scope>NUCLEOTIDE SEQUENCE [LARGE SCALE GENOMIC DNA]</scope>
    <source>
        <strain evidence="3">KCTC 12907</strain>
    </source>
</reference>
<accession>A0ABW2FBY2</accession>
<dbReference type="Gene3D" id="3.10.180.10">
    <property type="entry name" value="2,3-Dihydroxybiphenyl 1,2-Dioxygenase, domain 1"/>
    <property type="match status" value="1"/>
</dbReference>
<name>A0ABW2FBY2_9BACL</name>
<dbReference type="PROSITE" id="PS51819">
    <property type="entry name" value="VOC"/>
    <property type="match status" value="1"/>
</dbReference>
<proteinExistence type="predicted"/>
<evidence type="ECO:0000259" key="1">
    <source>
        <dbReference type="PROSITE" id="PS51819"/>
    </source>
</evidence>
<dbReference type="EMBL" id="JBHTAI010000012">
    <property type="protein sequence ID" value="MFC7150770.1"/>
    <property type="molecule type" value="Genomic_DNA"/>
</dbReference>
<sequence>MSFVFLGLDHVQLAAYEGCETEARAFYGGVLGWSEIEKPESLRPRGGVWFQCGAHQVHIGVQKNFVPAVKAHPAFEVNGLDALLARLADRGVAIAPDDSRDAENVRRAFVNDPFGNRIEFLEWGRSEDE</sequence>
<dbReference type="InterPro" id="IPR037523">
    <property type="entry name" value="VOC_core"/>
</dbReference>
<dbReference type="InterPro" id="IPR029068">
    <property type="entry name" value="Glyas_Bleomycin-R_OHBP_Dase"/>
</dbReference>
<organism evidence="2 3">
    <name type="scientific">Cohnella cellulosilytica</name>
    <dbReference type="NCBI Taxonomy" id="986710"/>
    <lineage>
        <taxon>Bacteria</taxon>
        <taxon>Bacillati</taxon>
        <taxon>Bacillota</taxon>
        <taxon>Bacilli</taxon>
        <taxon>Bacillales</taxon>
        <taxon>Paenibacillaceae</taxon>
        <taxon>Cohnella</taxon>
    </lineage>
</organism>
<evidence type="ECO:0000313" key="2">
    <source>
        <dbReference type="EMBL" id="MFC7150770.1"/>
    </source>
</evidence>
<comment type="caution">
    <text evidence="2">The sequence shown here is derived from an EMBL/GenBank/DDBJ whole genome shotgun (WGS) entry which is preliminary data.</text>
</comment>
<dbReference type="PANTHER" id="PTHR39175:SF1">
    <property type="entry name" value="FAMILY PROTEIN, PUTATIVE (AFU_ORTHOLOGUE AFUA_3G15060)-RELATED"/>
    <property type="match status" value="1"/>
</dbReference>